<organism evidence="4 5">
    <name type="scientific">Effrenium voratum</name>
    <dbReference type="NCBI Taxonomy" id="2562239"/>
    <lineage>
        <taxon>Eukaryota</taxon>
        <taxon>Sar</taxon>
        <taxon>Alveolata</taxon>
        <taxon>Dinophyceae</taxon>
        <taxon>Suessiales</taxon>
        <taxon>Symbiodiniaceae</taxon>
        <taxon>Effrenium</taxon>
    </lineage>
</organism>
<feature type="compositionally biased region" description="Low complexity" evidence="2">
    <location>
        <begin position="527"/>
        <end position="545"/>
    </location>
</feature>
<feature type="region of interest" description="Disordered" evidence="2">
    <location>
        <begin position="401"/>
        <end position="444"/>
    </location>
</feature>
<feature type="domain" description="PDZ" evidence="3">
    <location>
        <begin position="602"/>
        <end position="668"/>
    </location>
</feature>
<feature type="compositionally biased region" description="Basic and acidic residues" evidence="2">
    <location>
        <begin position="474"/>
        <end position="489"/>
    </location>
</feature>
<feature type="coiled-coil region" evidence="1">
    <location>
        <begin position="707"/>
        <end position="734"/>
    </location>
</feature>
<evidence type="ECO:0000256" key="2">
    <source>
        <dbReference type="SAM" id="MobiDB-lite"/>
    </source>
</evidence>
<gene>
    <name evidence="4" type="ORF">EVOR1521_LOCUS14871</name>
</gene>
<dbReference type="InterPro" id="IPR011990">
    <property type="entry name" value="TPR-like_helical_dom_sf"/>
</dbReference>
<keyword evidence="5" id="KW-1185">Reference proteome</keyword>
<feature type="region of interest" description="Disordered" evidence="2">
    <location>
        <begin position="474"/>
        <end position="545"/>
    </location>
</feature>
<evidence type="ECO:0000259" key="3">
    <source>
        <dbReference type="PROSITE" id="PS50106"/>
    </source>
</evidence>
<feature type="region of interest" description="Disordered" evidence="2">
    <location>
        <begin position="337"/>
        <end position="366"/>
    </location>
</feature>
<dbReference type="SUPFAM" id="SSF48452">
    <property type="entry name" value="TPR-like"/>
    <property type="match status" value="1"/>
</dbReference>
<dbReference type="Pfam" id="PF00595">
    <property type="entry name" value="PDZ"/>
    <property type="match status" value="1"/>
</dbReference>
<accession>A0AA36IKM7</accession>
<dbReference type="Gene3D" id="1.25.40.10">
    <property type="entry name" value="Tetratricopeptide repeat domain"/>
    <property type="match status" value="1"/>
</dbReference>
<dbReference type="EMBL" id="CAUJNA010001824">
    <property type="protein sequence ID" value="CAJ1389199.1"/>
    <property type="molecule type" value="Genomic_DNA"/>
</dbReference>
<keyword evidence="1" id="KW-0175">Coiled coil</keyword>
<dbReference type="InterPro" id="IPR036034">
    <property type="entry name" value="PDZ_sf"/>
</dbReference>
<dbReference type="Proteomes" id="UP001178507">
    <property type="component" value="Unassembled WGS sequence"/>
</dbReference>
<dbReference type="PROSITE" id="PS50106">
    <property type="entry name" value="PDZ"/>
    <property type="match status" value="1"/>
</dbReference>
<dbReference type="AlphaFoldDB" id="A0AA36IKM7"/>
<dbReference type="SUPFAM" id="SSF50156">
    <property type="entry name" value="PDZ domain-like"/>
    <property type="match status" value="1"/>
</dbReference>
<feature type="compositionally biased region" description="Polar residues" evidence="2">
    <location>
        <begin position="341"/>
        <end position="355"/>
    </location>
</feature>
<dbReference type="SMART" id="SM00228">
    <property type="entry name" value="PDZ"/>
    <property type="match status" value="1"/>
</dbReference>
<proteinExistence type="predicted"/>
<name>A0AA36IKM7_9DINO</name>
<sequence>MHRALLKPAGRLASFELLEELEAQNTVRRFGHHSWGHSLFDEHKELAFGWQRGLLGVRSPRTEAYRRRRCGVKASGQAVPFDANSVHVSDMLLCYPEEGAVCSVSLVAEPATSPTGQIMTIARDGDGTLERVFLDNQLPCVGPVAAELAQARFAKGTKLTIMEPLLLVTRDGLRGIAVRAGEVRVSSLGLDPAQARALGNKAVASQQYAAAAEFYCLGLQHSEMDMLVTLLSNRCQVWLCQAHRWPGYDEEQAKAWVGRRWQQLSARGRAHLRLQPEAFLESNEVDHLRTPDKNSSPGIVALLLLAALALLAFLAFKALQHCQLRQEQLNAKDASSLIEDAQSSQPPAALQSTSKWVEGPGKEDAGQELAAAEAGKAAAIASGKTEELVEVDSAAKAAKLAEDVRGEEQAQSAKEPSSLMEDVTDAQSSQPPAALQSTSKWVEVPGKEDAGRELAAAEAGKDKASVAVRSEELVEVDSADKEQAQRAKEPSALMEDATDAQSSQPPAALQSTSEWVEAPETEDAGRELAAAAAGKTEASAAGSAEELVEVDAAKDSNRPSLGGWRARGQRLAAMAKTESDSDAPKGSLATPEARKMRLKEIAKKMEEDTHGTEFDIDLEDGILGFKFTPGELRVEQVMEDSACAKQGLCAGDQLIQVDLEPVENLSLDLSEKLQTRPLRMRFRRPVARREWDLGTAGAVMSGLSRWTKSAKTAAEAMRQKEKELEELQAKAEADWEDGVPEDEKRVFPRPNIHRYKWVLRTCFEHDWAFIRQKLLREDNVFREEEVDEVGECLRTKYMWVMPLYRKTSSEETSEGGSCPENISQFGVSRRSIMKLLGPEGISIVDKSTLTQAKVGEVYKKANYALAEETAGFAVRCDNLLSRHQFAELLVWIAITKWPNEPKVKSVEDIFQELSTVCSKYSGDMRLLLASGSDDAVQETFEQIESQTWAVFTTMSSIHEISYGHKMMTLQDWRTLLNRMNIFAIFPAIKRKYAAYTFRMGLEPQADEQYNKTWQLMSFLEFQRALGAVMFLSELRVKQAFLKTRDFGAAACEAAAVLQARPGEPKAVARYAQALRGLGTERLAARAEGSPYEVDLAEWQTVTAAAAKAAAKFALAGSPPVAMGSNLAAKRAVDSAKEAANEEYKKGNYVAAIEGYTRALGFDPVLEDASAILSNLAHCRLWLGQPHCAVAAAATCLRLRPRTLGLKALRRLTAGLACLGRPVYLESS</sequence>
<dbReference type="Gene3D" id="2.30.42.10">
    <property type="match status" value="1"/>
</dbReference>
<evidence type="ECO:0000313" key="4">
    <source>
        <dbReference type="EMBL" id="CAJ1389199.1"/>
    </source>
</evidence>
<dbReference type="InterPro" id="IPR001478">
    <property type="entry name" value="PDZ"/>
</dbReference>
<evidence type="ECO:0000313" key="5">
    <source>
        <dbReference type="Proteomes" id="UP001178507"/>
    </source>
</evidence>
<protein>
    <recommendedName>
        <fullName evidence="3">PDZ domain-containing protein</fullName>
    </recommendedName>
</protein>
<comment type="caution">
    <text evidence="4">The sequence shown here is derived from an EMBL/GenBank/DDBJ whole genome shotgun (WGS) entry which is preliminary data.</text>
</comment>
<reference evidence="4" key="1">
    <citation type="submission" date="2023-08" db="EMBL/GenBank/DDBJ databases">
        <authorList>
            <person name="Chen Y."/>
            <person name="Shah S."/>
            <person name="Dougan E. K."/>
            <person name="Thang M."/>
            <person name="Chan C."/>
        </authorList>
    </citation>
    <scope>NUCLEOTIDE SEQUENCE</scope>
</reference>
<feature type="compositionally biased region" description="Polar residues" evidence="2">
    <location>
        <begin position="425"/>
        <end position="440"/>
    </location>
</feature>
<feature type="compositionally biased region" description="Polar residues" evidence="2">
    <location>
        <begin position="499"/>
        <end position="514"/>
    </location>
</feature>
<evidence type="ECO:0000256" key="1">
    <source>
        <dbReference type="SAM" id="Coils"/>
    </source>
</evidence>